<evidence type="ECO:0000313" key="1">
    <source>
        <dbReference type="EMBL" id="QJQ40055.1"/>
    </source>
</evidence>
<organism evidence="1 2">
    <name type="scientific">Salmonella phage vB_SenM-1</name>
    <dbReference type="NCBI Taxonomy" id="2732255"/>
    <lineage>
        <taxon>Viruses</taxon>
        <taxon>Duplodnaviria</taxon>
        <taxon>Heunggongvirae</taxon>
        <taxon>Uroviricota</taxon>
        <taxon>Caudoviricetes</taxon>
        <taxon>Rosemountvirus</taxon>
        <taxon>Rosemountvirus SE13</taxon>
    </lineage>
</organism>
<name>A0A6M4BC59_9CAUD</name>
<gene>
    <name evidence="1" type="ORF">vBSenM1_55</name>
</gene>
<evidence type="ECO:0000313" key="2">
    <source>
        <dbReference type="Proteomes" id="UP000503581"/>
    </source>
</evidence>
<protein>
    <submittedName>
        <fullName evidence="1">Uncharacterized protein</fullName>
    </submittedName>
</protein>
<reference evidence="2" key="1">
    <citation type="submission" date="2020-02" db="EMBL/GenBank/DDBJ databases">
        <title>A series of three bacteriophages infecting Salmonella enterica strains and being potentially suitable for phage therapy.</title>
        <authorList>
            <person name="Kosznik-Kwasnicka K."/>
            <person name="Cieminska K."/>
            <person name="Grabski M."/>
            <person name="Grabowski L."/>
            <person name="Jurczak-Kurek A."/>
            <person name="Wegrzyn G."/>
            <person name="Wegrzyn A."/>
        </authorList>
    </citation>
    <scope>NUCLEOTIDE SEQUENCE [LARGE SCALE GENOMIC DNA]</scope>
</reference>
<sequence length="33" mass="3680">MSTAQQPATRVCRAQWISDGWLRGLTQTCSEPT</sequence>
<dbReference type="EMBL" id="MT012730">
    <property type="protein sequence ID" value="QJQ40055.1"/>
    <property type="molecule type" value="Genomic_DNA"/>
</dbReference>
<accession>A0A6M4BC59</accession>
<proteinExistence type="predicted"/>
<dbReference type="Proteomes" id="UP000503581">
    <property type="component" value="Genome"/>
</dbReference>